<proteinExistence type="predicted"/>
<name>A0A2M6WV61_9BACT</name>
<dbReference type="EMBL" id="PFAA01000037">
    <property type="protein sequence ID" value="PIT96652.1"/>
    <property type="molecule type" value="Genomic_DNA"/>
</dbReference>
<protein>
    <submittedName>
        <fullName evidence="2">Uncharacterized protein</fullName>
    </submittedName>
</protein>
<organism evidence="2 3">
    <name type="scientific">Candidatus Campbellbacteria bacterium CG10_big_fil_rev_8_21_14_0_10_35_52</name>
    <dbReference type="NCBI Taxonomy" id="1974527"/>
    <lineage>
        <taxon>Bacteria</taxon>
        <taxon>Candidatus Campbelliibacteriota</taxon>
    </lineage>
</organism>
<dbReference type="AlphaFoldDB" id="A0A2M6WV61"/>
<accession>A0A2M6WV61</accession>
<gene>
    <name evidence="2" type="ORF">COT82_02030</name>
</gene>
<dbReference type="Proteomes" id="UP000230481">
    <property type="component" value="Unassembled WGS sequence"/>
</dbReference>
<keyword evidence="1" id="KW-0472">Membrane</keyword>
<feature type="transmembrane region" description="Helical" evidence="1">
    <location>
        <begin position="36"/>
        <end position="53"/>
    </location>
</feature>
<comment type="caution">
    <text evidence="2">The sequence shown here is derived from an EMBL/GenBank/DDBJ whole genome shotgun (WGS) entry which is preliminary data.</text>
</comment>
<reference evidence="3" key="1">
    <citation type="submission" date="2017-09" db="EMBL/GenBank/DDBJ databases">
        <title>Depth-based differentiation of microbial function through sediment-hosted aquifers and enrichment of novel symbionts in the deep terrestrial subsurface.</title>
        <authorList>
            <person name="Probst A.J."/>
            <person name="Ladd B."/>
            <person name="Jarett J.K."/>
            <person name="Geller-Mcgrath D.E."/>
            <person name="Sieber C.M.K."/>
            <person name="Emerson J.B."/>
            <person name="Anantharaman K."/>
            <person name="Thomas B.C."/>
            <person name="Malmstrom R."/>
            <person name="Stieglmeier M."/>
            <person name="Klingl A."/>
            <person name="Woyke T."/>
            <person name="Ryan C.M."/>
            <person name="Banfield J.F."/>
        </authorList>
    </citation>
    <scope>NUCLEOTIDE SEQUENCE [LARGE SCALE GENOMIC DNA]</scope>
</reference>
<evidence type="ECO:0000256" key="1">
    <source>
        <dbReference type="SAM" id="Phobius"/>
    </source>
</evidence>
<sequence length="75" mass="8886">MKRFTVLNIVCFVCFMVGVITNIFQEKWFQVDRLLTSIFLFGIYFWIVANVMHQGRLARTRLKKSGGIYNPWPKP</sequence>
<evidence type="ECO:0000313" key="3">
    <source>
        <dbReference type="Proteomes" id="UP000230481"/>
    </source>
</evidence>
<keyword evidence="1" id="KW-0812">Transmembrane</keyword>
<keyword evidence="1" id="KW-1133">Transmembrane helix</keyword>
<feature type="transmembrane region" description="Helical" evidence="1">
    <location>
        <begin position="7"/>
        <end position="24"/>
    </location>
</feature>
<evidence type="ECO:0000313" key="2">
    <source>
        <dbReference type="EMBL" id="PIT96652.1"/>
    </source>
</evidence>